<evidence type="ECO:0000313" key="1">
    <source>
        <dbReference type="EMBL" id="EMG10172.1"/>
    </source>
</evidence>
<sequence>MKNVLIGIENQIISSNYEYVADALHSIYRLLDINVENSENIFSSKLIDLEAQMVFWRSPIGLSGSINSIGLIIEKYADYVNEAHLNKILLGLENLTYETNVFNNSEIYHDYQKLEIRRDAARLSFKLFNLYLDRGYEIPPALNSWKNICQSDEEFSEIKLQWQ</sequence>
<name>M3I2R5_LEPIR</name>
<accession>M3I2R5</accession>
<dbReference type="Proteomes" id="UP000011776">
    <property type="component" value="Unassembled WGS sequence"/>
</dbReference>
<proteinExistence type="predicted"/>
<evidence type="ECO:0000313" key="2">
    <source>
        <dbReference type="Proteomes" id="UP000011776"/>
    </source>
</evidence>
<protein>
    <submittedName>
        <fullName evidence="1">Uncharacterized protein</fullName>
    </submittedName>
</protein>
<dbReference type="BioCyc" id="LINT1001599:G11K9-4213-MONOMER"/>
<dbReference type="EMBL" id="AFME02000270">
    <property type="protein sequence ID" value="EMG10172.1"/>
    <property type="molecule type" value="Genomic_DNA"/>
</dbReference>
<comment type="caution">
    <text evidence="1">The sequence shown here is derived from an EMBL/GenBank/DDBJ whole genome shotgun (WGS) entry which is preliminary data.</text>
</comment>
<reference evidence="1 2" key="1">
    <citation type="submission" date="2013-02" db="EMBL/GenBank/DDBJ databases">
        <authorList>
            <person name="Harkins D.M."/>
            <person name="Durkin A.S."/>
            <person name="Brinkac L.M."/>
            <person name="Haft D.H."/>
            <person name="Selengut J.D."/>
            <person name="Sanka R."/>
            <person name="DePew J."/>
            <person name="Purushe J."/>
            <person name="Tulsiani S.M."/>
            <person name="Graham G.C."/>
            <person name="Burns M.-A."/>
            <person name="Dohnt M.F."/>
            <person name="Smythe L.D."/>
            <person name="McKay D.B."/>
            <person name="Craig S.B."/>
            <person name="Vinetz J.M."/>
            <person name="Sutton G.G."/>
            <person name="Nierman W.C."/>
            <person name="Fouts D.E."/>
        </authorList>
    </citation>
    <scope>NUCLEOTIDE SEQUENCE [LARGE SCALE GENOMIC DNA]</scope>
    <source>
        <strain evidence="1 2">LT2186</strain>
    </source>
</reference>
<organism evidence="1 2">
    <name type="scientific">Leptospira interrogans serovar Grippotyphosa str. LT2186</name>
    <dbReference type="NCBI Taxonomy" id="1001599"/>
    <lineage>
        <taxon>Bacteria</taxon>
        <taxon>Pseudomonadati</taxon>
        <taxon>Spirochaetota</taxon>
        <taxon>Spirochaetia</taxon>
        <taxon>Leptospirales</taxon>
        <taxon>Leptospiraceae</taxon>
        <taxon>Leptospira</taxon>
    </lineage>
</organism>
<gene>
    <name evidence="1" type="ORF">LEP1GSC151_0453</name>
</gene>
<dbReference type="AlphaFoldDB" id="M3I2R5"/>